<evidence type="ECO:0000313" key="3">
    <source>
        <dbReference type="Proteomes" id="UP000234681"/>
    </source>
</evidence>
<evidence type="ECO:0000313" key="2">
    <source>
        <dbReference type="EMBL" id="EDL76976.1"/>
    </source>
</evidence>
<reference evidence="2 3" key="1">
    <citation type="submission" date="2005-09" db="EMBL/GenBank/DDBJ databases">
        <authorList>
            <person name="Mural R.J."/>
            <person name="Li P.W."/>
            <person name="Adams M.D."/>
            <person name="Amanatides P.G."/>
            <person name="Baden-Tillson H."/>
            <person name="Barnstead M."/>
            <person name="Chin S.H."/>
            <person name="Dew I."/>
            <person name="Evans C.A."/>
            <person name="Ferriera S."/>
            <person name="Flanigan M."/>
            <person name="Fosler C."/>
            <person name="Glodek A."/>
            <person name="Gu Z."/>
            <person name="Holt R.A."/>
            <person name="Jennings D."/>
            <person name="Kraft C.L."/>
            <person name="Lu F."/>
            <person name="Nguyen T."/>
            <person name="Nusskern D.R."/>
            <person name="Pfannkoch C.M."/>
            <person name="Sitter C."/>
            <person name="Sutton G.G."/>
            <person name="Venter J.C."/>
            <person name="Wang Z."/>
            <person name="Woodage T."/>
            <person name="Zheng X.H."/>
            <person name="Zhong F."/>
        </authorList>
    </citation>
    <scope>NUCLEOTIDE SEQUENCE [LARGE SCALE GENOMIC DNA]</scope>
    <source>
        <strain>BN</strain>
        <strain evidence="3">Sprague-Dawley</strain>
    </source>
</reference>
<protein>
    <submittedName>
        <fullName evidence="2">RCG25076</fullName>
    </submittedName>
</protein>
<proteinExistence type="predicted"/>
<dbReference type="AlphaFoldDB" id="A6I3Q1"/>
<gene>
    <name evidence="2" type="ORF">rCG_25076</name>
</gene>
<accession>A6I3Q1</accession>
<feature type="region of interest" description="Disordered" evidence="1">
    <location>
        <begin position="1"/>
        <end position="32"/>
    </location>
</feature>
<evidence type="ECO:0000256" key="1">
    <source>
        <dbReference type="SAM" id="MobiDB-lite"/>
    </source>
</evidence>
<dbReference type="Proteomes" id="UP000234681">
    <property type="component" value="Chromosome 8"/>
</dbReference>
<sequence length="51" mass="5581">MAQQLRAPAALPEDPGSIPGTHMAAHNCNSGSRVSNTLIQTYETPMHMRYK</sequence>
<organism evidence="2 3">
    <name type="scientific">Rattus norvegicus</name>
    <name type="common">Rat</name>
    <dbReference type="NCBI Taxonomy" id="10116"/>
    <lineage>
        <taxon>Eukaryota</taxon>
        <taxon>Metazoa</taxon>
        <taxon>Chordata</taxon>
        <taxon>Craniata</taxon>
        <taxon>Vertebrata</taxon>
        <taxon>Euteleostomi</taxon>
        <taxon>Mammalia</taxon>
        <taxon>Eutheria</taxon>
        <taxon>Euarchontoglires</taxon>
        <taxon>Glires</taxon>
        <taxon>Rodentia</taxon>
        <taxon>Myomorpha</taxon>
        <taxon>Muroidea</taxon>
        <taxon>Muridae</taxon>
        <taxon>Murinae</taxon>
        <taxon>Rattus</taxon>
    </lineage>
</organism>
<dbReference type="EMBL" id="CH473954">
    <property type="protein sequence ID" value="EDL76976.1"/>
    <property type="molecule type" value="Genomic_DNA"/>
</dbReference>
<name>A6I3Q1_RAT</name>